<dbReference type="GO" id="GO:0005737">
    <property type="term" value="C:cytoplasm"/>
    <property type="evidence" value="ECO:0007669"/>
    <property type="project" value="TreeGrafter"/>
</dbReference>
<evidence type="ECO:0000313" key="3">
    <source>
        <dbReference type="Proteomes" id="UP001159641"/>
    </source>
</evidence>
<proteinExistence type="predicted"/>
<sequence>MQVTRPTASSCPSSPSAPDAMNYSPRRPHHGPLQGWKPAARRLLSAAAAAVAIPAQNRTQSSPSRRQSSNPRRPSPRARMRAEKRASIEILPKKMKKNRERFCNREREFVYEFKVGNQCLELRVPLRFPVQENASHLHGRLLLLHDLPCFIEKDLKEALSQFIEEESLKDYDRDAEAALEAVKSGEVDLHQLASTWARAYAETTLEHARPEEPSWDEDFADVYHDLIHSPASETLLNLEHNYFVSISELIGERDVELKKLRERQGIEMEKVMQELGKSLTDQDVNSLAAQHFESQQDLENKWSNELKQSTAIQKQEYQEWVMKLHQDLKNPQNSSLSEEIKVQPSQLRESAEANGRIYEEQRKLEESFTIHLGAQLKTMHNLRLLRADMLDFCKHKRSHRSGVKLHRLQTALSLYSTSLCGLVLLVDNRINSYSGIKRDFATVCQECTDFHFPRIEDQLEVVQQVVLYARTQRRSKLKESHDSGNRDGGSDDKTKNADRNYLNILPGEFYITRHSNLSEIHVAFHLCVDDNVKSGNITARDPAIMGLRNILKVCCTHDITTISIPLLLVHDMSEVSR</sequence>
<organism evidence="2 3">
    <name type="scientific">Eschrichtius robustus</name>
    <name type="common">California gray whale</name>
    <name type="synonym">Eschrichtius gibbosus</name>
    <dbReference type="NCBI Taxonomy" id="9764"/>
    <lineage>
        <taxon>Eukaryota</taxon>
        <taxon>Metazoa</taxon>
        <taxon>Chordata</taxon>
        <taxon>Craniata</taxon>
        <taxon>Vertebrata</taxon>
        <taxon>Euteleostomi</taxon>
        <taxon>Mammalia</taxon>
        <taxon>Eutheria</taxon>
        <taxon>Laurasiatheria</taxon>
        <taxon>Artiodactyla</taxon>
        <taxon>Whippomorpha</taxon>
        <taxon>Cetacea</taxon>
        <taxon>Mysticeti</taxon>
        <taxon>Eschrichtiidae</taxon>
        <taxon>Eschrichtius</taxon>
    </lineage>
</organism>
<dbReference type="PANTHER" id="PTHR16525">
    <property type="entry name" value="PROTEIN C12ORF4"/>
    <property type="match status" value="1"/>
</dbReference>
<evidence type="ECO:0008006" key="4">
    <source>
        <dbReference type="Google" id="ProtNLM"/>
    </source>
</evidence>
<dbReference type="InterPro" id="IPR019311">
    <property type="entry name" value="Fy-3"/>
</dbReference>
<evidence type="ECO:0000256" key="1">
    <source>
        <dbReference type="SAM" id="MobiDB-lite"/>
    </source>
</evidence>
<accession>A0AB34HJ91</accession>
<dbReference type="Proteomes" id="UP001159641">
    <property type="component" value="Unassembled WGS sequence"/>
</dbReference>
<dbReference type="PANTHER" id="PTHR16525:SF0">
    <property type="entry name" value="PROTEIN C12ORF4"/>
    <property type="match status" value="1"/>
</dbReference>
<name>A0AB34HJ91_ESCRO</name>
<feature type="region of interest" description="Disordered" evidence="1">
    <location>
        <begin position="476"/>
        <end position="495"/>
    </location>
</feature>
<feature type="compositionally biased region" description="Low complexity" evidence="1">
    <location>
        <begin position="41"/>
        <end position="72"/>
    </location>
</feature>
<keyword evidence="3" id="KW-1185">Reference proteome</keyword>
<dbReference type="Pfam" id="PF10154">
    <property type="entry name" value="Fy-3"/>
    <property type="match status" value="1"/>
</dbReference>
<dbReference type="EMBL" id="JAIQCJ010001324">
    <property type="protein sequence ID" value="KAJ8790860.1"/>
    <property type="molecule type" value="Genomic_DNA"/>
</dbReference>
<dbReference type="AlphaFoldDB" id="A0AB34HJ91"/>
<gene>
    <name evidence="2" type="ORF">J1605_020954</name>
</gene>
<protein>
    <recommendedName>
        <fullName evidence="4">CL004 protein</fullName>
    </recommendedName>
</protein>
<feature type="region of interest" description="Disordered" evidence="1">
    <location>
        <begin position="1"/>
        <end position="86"/>
    </location>
</feature>
<feature type="compositionally biased region" description="Low complexity" evidence="1">
    <location>
        <begin position="8"/>
        <end position="20"/>
    </location>
</feature>
<comment type="caution">
    <text evidence="2">The sequence shown here is derived from an EMBL/GenBank/DDBJ whole genome shotgun (WGS) entry which is preliminary data.</text>
</comment>
<reference evidence="2 3" key="1">
    <citation type="submission" date="2022-11" db="EMBL/GenBank/DDBJ databases">
        <title>Whole genome sequence of Eschrichtius robustus ER-17-0199.</title>
        <authorList>
            <person name="Bruniche-Olsen A."/>
            <person name="Black A.N."/>
            <person name="Fields C.J."/>
            <person name="Walden K."/>
            <person name="Dewoody J.A."/>
        </authorList>
    </citation>
    <scope>NUCLEOTIDE SEQUENCE [LARGE SCALE GENOMIC DNA]</scope>
    <source>
        <strain evidence="2">ER-17-0199</strain>
        <tissue evidence="2">Blubber</tissue>
    </source>
</reference>
<evidence type="ECO:0000313" key="2">
    <source>
        <dbReference type="EMBL" id="KAJ8790860.1"/>
    </source>
</evidence>
<dbReference type="GO" id="GO:0043304">
    <property type="term" value="P:regulation of mast cell degranulation"/>
    <property type="evidence" value="ECO:0007669"/>
    <property type="project" value="TreeGrafter"/>
</dbReference>
<feature type="compositionally biased region" description="Basic and acidic residues" evidence="1">
    <location>
        <begin position="477"/>
        <end position="495"/>
    </location>
</feature>